<dbReference type="SUPFAM" id="SSF53597">
    <property type="entry name" value="Dihydrofolate reductase-like"/>
    <property type="match status" value="1"/>
</dbReference>
<gene>
    <name evidence="8" type="ORF">DGAL_LOCUS9711</name>
</gene>
<evidence type="ECO:0000256" key="6">
    <source>
        <dbReference type="ARBA" id="ARBA00048873"/>
    </source>
</evidence>
<evidence type="ECO:0000256" key="4">
    <source>
        <dbReference type="ARBA" id="ARBA00022857"/>
    </source>
</evidence>
<organism evidence="8 9">
    <name type="scientific">Daphnia galeata</name>
    <dbReference type="NCBI Taxonomy" id="27404"/>
    <lineage>
        <taxon>Eukaryota</taxon>
        <taxon>Metazoa</taxon>
        <taxon>Ecdysozoa</taxon>
        <taxon>Arthropoda</taxon>
        <taxon>Crustacea</taxon>
        <taxon>Branchiopoda</taxon>
        <taxon>Diplostraca</taxon>
        <taxon>Cladocera</taxon>
        <taxon>Anomopoda</taxon>
        <taxon>Daphniidae</taxon>
        <taxon>Daphnia</taxon>
    </lineage>
</organism>
<dbReference type="GO" id="GO:0005739">
    <property type="term" value="C:mitochondrion"/>
    <property type="evidence" value="ECO:0007669"/>
    <property type="project" value="TreeGrafter"/>
</dbReference>
<dbReference type="PRINTS" id="PR00070">
    <property type="entry name" value="DHFR"/>
</dbReference>
<evidence type="ECO:0000256" key="3">
    <source>
        <dbReference type="ARBA" id="ARBA00022563"/>
    </source>
</evidence>
<dbReference type="GO" id="GO:0004146">
    <property type="term" value="F:dihydrofolate reductase activity"/>
    <property type="evidence" value="ECO:0007669"/>
    <property type="project" value="UniProtKB-EC"/>
</dbReference>
<evidence type="ECO:0000256" key="1">
    <source>
        <dbReference type="ARBA" id="ARBA00004903"/>
    </source>
</evidence>
<dbReference type="GO" id="GO:0046654">
    <property type="term" value="P:tetrahydrofolate biosynthetic process"/>
    <property type="evidence" value="ECO:0007669"/>
    <property type="project" value="InterPro"/>
</dbReference>
<reference evidence="8" key="1">
    <citation type="submission" date="2021-11" db="EMBL/GenBank/DDBJ databases">
        <authorList>
            <person name="Schell T."/>
        </authorList>
    </citation>
    <scope>NUCLEOTIDE SEQUENCE</scope>
    <source>
        <strain evidence="8">M5</strain>
    </source>
</reference>
<dbReference type="OrthoDB" id="4664297at2759"/>
<feature type="domain" description="DHFR" evidence="7">
    <location>
        <begin position="14"/>
        <end position="196"/>
    </location>
</feature>
<comment type="caution">
    <text evidence="8">The sequence shown here is derived from an EMBL/GenBank/DDBJ whole genome shotgun (WGS) entry which is preliminary data.</text>
</comment>
<proteinExistence type="predicted"/>
<dbReference type="EMBL" id="CAKKLH010000224">
    <property type="protein sequence ID" value="CAH0106556.1"/>
    <property type="molecule type" value="Genomic_DNA"/>
</dbReference>
<dbReference type="EC" id="1.5.1.3" evidence="2"/>
<keyword evidence="4" id="KW-0521">NADP</keyword>
<dbReference type="InterPro" id="IPR001796">
    <property type="entry name" value="DHFR_dom"/>
</dbReference>
<evidence type="ECO:0000259" key="7">
    <source>
        <dbReference type="PROSITE" id="PS51330"/>
    </source>
</evidence>
<keyword evidence="3" id="KW-0554">One-carbon metabolism</keyword>
<dbReference type="PANTHER" id="PTHR48069">
    <property type="entry name" value="DIHYDROFOLATE REDUCTASE"/>
    <property type="match status" value="1"/>
</dbReference>
<evidence type="ECO:0000256" key="2">
    <source>
        <dbReference type="ARBA" id="ARBA00012856"/>
    </source>
</evidence>
<dbReference type="Proteomes" id="UP000789390">
    <property type="component" value="Unassembled WGS sequence"/>
</dbReference>
<comment type="catalytic activity">
    <reaction evidence="6">
        <text>(6S)-5,6,7,8-tetrahydrofolate + NADP(+) = 7,8-dihydrofolate + NADPH + H(+)</text>
        <dbReference type="Rhea" id="RHEA:15009"/>
        <dbReference type="ChEBI" id="CHEBI:15378"/>
        <dbReference type="ChEBI" id="CHEBI:57451"/>
        <dbReference type="ChEBI" id="CHEBI:57453"/>
        <dbReference type="ChEBI" id="CHEBI:57783"/>
        <dbReference type="ChEBI" id="CHEBI:58349"/>
        <dbReference type="EC" id="1.5.1.3"/>
    </reaction>
</comment>
<dbReference type="Gene3D" id="3.40.430.10">
    <property type="entry name" value="Dihydrofolate Reductase, subunit A"/>
    <property type="match status" value="1"/>
</dbReference>
<evidence type="ECO:0000256" key="5">
    <source>
        <dbReference type="ARBA" id="ARBA00023002"/>
    </source>
</evidence>
<comment type="pathway">
    <text evidence="1">Cofactor biosynthesis; tetrahydrofolate biosynthesis; 5,6,7,8-tetrahydrofolate from 7,8-dihydrofolate: step 1/1.</text>
</comment>
<dbReference type="AlphaFoldDB" id="A0A8J2RUG4"/>
<dbReference type="InterPro" id="IPR012259">
    <property type="entry name" value="DHFR"/>
</dbReference>
<dbReference type="PANTHER" id="PTHR48069:SF3">
    <property type="entry name" value="DIHYDROFOLATE REDUCTASE"/>
    <property type="match status" value="1"/>
</dbReference>
<dbReference type="GO" id="GO:0046452">
    <property type="term" value="P:dihydrofolate metabolic process"/>
    <property type="evidence" value="ECO:0007669"/>
    <property type="project" value="TreeGrafter"/>
</dbReference>
<dbReference type="GO" id="GO:0046655">
    <property type="term" value="P:folic acid metabolic process"/>
    <property type="evidence" value="ECO:0007669"/>
    <property type="project" value="TreeGrafter"/>
</dbReference>
<accession>A0A8J2RUG4</accession>
<keyword evidence="9" id="KW-1185">Reference proteome</keyword>
<keyword evidence="5" id="KW-0560">Oxidoreductase</keyword>
<dbReference type="InterPro" id="IPR024072">
    <property type="entry name" value="DHFR-like_dom_sf"/>
</dbReference>
<dbReference type="PROSITE" id="PS51330">
    <property type="entry name" value="DHFR_2"/>
    <property type="match status" value="1"/>
</dbReference>
<dbReference type="CDD" id="cd00209">
    <property type="entry name" value="DHFR"/>
    <property type="match status" value="1"/>
</dbReference>
<evidence type="ECO:0000313" key="9">
    <source>
        <dbReference type="Proteomes" id="UP000789390"/>
    </source>
</evidence>
<evidence type="ECO:0000313" key="8">
    <source>
        <dbReference type="EMBL" id="CAH0106556.1"/>
    </source>
</evidence>
<sequence>MRSDMETAEVEFPRLELMVATDLKLGIGKENKMAWHLPTEFSYYRRMTTCANGSEKVHASIFASKTWQSIPPEMKPWGNTICFILSRSMTENDVRNYSDVYVHSSLEEIIAHMRQIDMRKRIDRVWMHGGSFGYKEALRSKHFYRLYHTKIDAQFSCDVFFPSYDECRLKAIHDPDVPQGIQVDRDINYQIHVYETTGVCPLLDAH</sequence>
<dbReference type="GO" id="GO:0006730">
    <property type="term" value="P:one-carbon metabolic process"/>
    <property type="evidence" value="ECO:0007669"/>
    <property type="project" value="UniProtKB-KW"/>
</dbReference>
<dbReference type="Pfam" id="PF00186">
    <property type="entry name" value="DHFR_1"/>
    <property type="match status" value="1"/>
</dbReference>
<dbReference type="GO" id="GO:0050661">
    <property type="term" value="F:NADP binding"/>
    <property type="evidence" value="ECO:0007669"/>
    <property type="project" value="InterPro"/>
</dbReference>
<protein>
    <recommendedName>
        <fullName evidence="2">dihydrofolate reductase</fullName>
        <ecNumber evidence="2">1.5.1.3</ecNumber>
    </recommendedName>
</protein>
<name>A0A8J2RUG4_9CRUS</name>